<dbReference type="InterPro" id="IPR003774">
    <property type="entry name" value="AlgH-like"/>
</dbReference>
<organism evidence="1 2">
    <name type="scientific">Carpinus fangiana</name>
    <dbReference type="NCBI Taxonomy" id="176857"/>
    <lineage>
        <taxon>Eukaryota</taxon>
        <taxon>Viridiplantae</taxon>
        <taxon>Streptophyta</taxon>
        <taxon>Embryophyta</taxon>
        <taxon>Tracheophyta</taxon>
        <taxon>Spermatophyta</taxon>
        <taxon>Magnoliopsida</taxon>
        <taxon>eudicotyledons</taxon>
        <taxon>Gunneridae</taxon>
        <taxon>Pentapetalae</taxon>
        <taxon>rosids</taxon>
        <taxon>fabids</taxon>
        <taxon>Fagales</taxon>
        <taxon>Betulaceae</taxon>
        <taxon>Carpinus</taxon>
    </lineage>
</organism>
<dbReference type="EMBL" id="CM017323">
    <property type="protein sequence ID" value="KAE8021750.1"/>
    <property type="molecule type" value="Genomic_DNA"/>
</dbReference>
<gene>
    <name evidence="1" type="ORF">FH972_007615</name>
</gene>
<keyword evidence="2" id="KW-1185">Reference proteome</keyword>
<dbReference type="Gene3D" id="3.40.1740.10">
    <property type="entry name" value="VC0467-like"/>
    <property type="match status" value="1"/>
</dbReference>
<dbReference type="Proteomes" id="UP000327013">
    <property type="component" value="Chromosome 3"/>
</dbReference>
<dbReference type="PANTHER" id="PTHR31984">
    <property type="entry name" value="TRANSPORTER, PUTATIVE (DUF179)-RELATED"/>
    <property type="match status" value="1"/>
</dbReference>
<dbReference type="OrthoDB" id="272750at2759"/>
<sequence length="351" mass="38977">MKWDGMRSKNTLWCTLIPLPHIYICTNFSYPPTIFLVSPPVTQRSKAMEACFLNSNSFTKTLELVPSIKARFWDHPTRHARQHKGRKFATTFSVSCCRMESSSWSSPDDNNSFINADWRSFRAKLVAADKASRSLEPPSYVDPDSAVDHPPPPITVGEKWAHTIHEPEKGCLLIATEKLDGVHIFERTVVLLLSMGPLGPSGIILNRPSLMSIKETRSTVMDVAGTFSDRPLFFGGPLEESLFLVNTKGGGGDDGLEKSGVFEEVMKGLYYGSRESVGCAAEMVKRNVVRVGEFRFFDGYCGWEKEQLRDEIRGGYWTVAACSPSVIGLGSDAGVGLWEEVLGLMGPRKVW</sequence>
<evidence type="ECO:0000313" key="1">
    <source>
        <dbReference type="EMBL" id="KAE8021750.1"/>
    </source>
</evidence>
<dbReference type="AlphaFoldDB" id="A0A5N6QXS4"/>
<dbReference type="PANTHER" id="PTHR31984:SF1">
    <property type="entry name" value="OS10G0330400 PROTEIN"/>
    <property type="match status" value="1"/>
</dbReference>
<dbReference type="Pfam" id="PF02622">
    <property type="entry name" value="DUF179"/>
    <property type="match status" value="1"/>
</dbReference>
<proteinExistence type="predicted"/>
<name>A0A5N6QXS4_9ROSI</name>
<evidence type="ECO:0000313" key="2">
    <source>
        <dbReference type="Proteomes" id="UP000327013"/>
    </source>
</evidence>
<reference evidence="1 2" key="1">
    <citation type="submission" date="2019-06" db="EMBL/GenBank/DDBJ databases">
        <title>A chromosomal-level reference genome of Carpinus fangiana (Coryloideae, Betulaceae).</title>
        <authorList>
            <person name="Yang X."/>
            <person name="Wang Z."/>
            <person name="Zhang L."/>
            <person name="Hao G."/>
            <person name="Liu J."/>
            <person name="Yang Y."/>
        </authorList>
    </citation>
    <scope>NUCLEOTIDE SEQUENCE [LARGE SCALE GENOMIC DNA]</scope>
    <source>
        <strain evidence="1">Cfa_2016G</strain>
        <tissue evidence="1">Leaf</tissue>
    </source>
</reference>
<dbReference type="SUPFAM" id="SSF143456">
    <property type="entry name" value="VC0467-like"/>
    <property type="match status" value="1"/>
</dbReference>
<protein>
    <submittedName>
        <fullName evidence="1">Uncharacterized protein</fullName>
    </submittedName>
</protein>
<accession>A0A5N6QXS4</accession>